<gene>
    <name evidence="2" type="ORF">SAMN04488055_1638</name>
</gene>
<evidence type="ECO:0000256" key="1">
    <source>
        <dbReference type="SAM" id="Phobius"/>
    </source>
</evidence>
<keyword evidence="1" id="KW-1133">Transmembrane helix</keyword>
<evidence type="ECO:0000313" key="2">
    <source>
        <dbReference type="EMBL" id="SIN82833.1"/>
    </source>
</evidence>
<evidence type="ECO:0008006" key="4">
    <source>
        <dbReference type="Google" id="ProtNLM"/>
    </source>
</evidence>
<proteinExistence type="predicted"/>
<feature type="transmembrane region" description="Helical" evidence="1">
    <location>
        <begin position="66"/>
        <end position="88"/>
    </location>
</feature>
<keyword evidence="3" id="KW-1185">Reference proteome</keyword>
<protein>
    <recommendedName>
        <fullName evidence="4">DUF4430 domain-containing protein</fullName>
    </recommendedName>
</protein>
<name>A0A1N6EIJ7_9BACT</name>
<reference evidence="2 3" key="1">
    <citation type="submission" date="2016-11" db="EMBL/GenBank/DDBJ databases">
        <authorList>
            <person name="Jaros S."/>
            <person name="Januszkiewicz K."/>
            <person name="Wedrychowicz H."/>
        </authorList>
    </citation>
    <scope>NUCLEOTIDE SEQUENCE [LARGE SCALE GENOMIC DNA]</scope>
    <source>
        <strain evidence="2 3">DSM 24787</strain>
    </source>
</reference>
<dbReference type="OrthoDB" id="1495786at2"/>
<dbReference type="AlphaFoldDB" id="A0A1N6EIJ7"/>
<accession>A0A1N6EIJ7</accession>
<dbReference type="RefSeq" id="WP_074238768.1">
    <property type="nucleotide sequence ID" value="NZ_FSRA01000001.1"/>
</dbReference>
<keyword evidence="1" id="KW-0472">Membrane</keyword>
<organism evidence="2 3">
    <name type="scientific">Chitinophaga niabensis</name>
    <dbReference type="NCBI Taxonomy" id="536979"/>
    <lineage>
        <taxon>Bacteria</taxon>
        <taxon>Pseudomonadati</taxon>
        <taxon>Bacteroidota</taxon>
        <taxon>Chitinophagia</taxon>
        <taxon>Chitinophagales</taxon>
        <taxon>Chitinophagaceae</taxon>
        <taxon>Chitinophaga</taxon>
    </lineage>
</organism>
<dbReference type="STRING" id="536979.SAMN04488055_1638"/>
<sequence>MQQTGNSFTIEVKFYNSPNIITYNIPWSPGLYIQSAMEACYNTTPGPGTPPFTFQIQYYGTYDKKFIGYMVVAVNGTFRAAGYIWYVYLNNVKTNNSLNAIPLNPGDVIEFKFETYAAAAASAPGSFYHTFLQAEKALLSL</sequence>
<dbReference type="EMBL" id="FSRA01000001">
    <property type="protein sequence ID" value="SIN82833.1"/>
    <property type="molecule type" value="Genomic_DNA"/>
</dbReference>
<dbReference type="Gene3D" id="2.170.130.30">
    <property type="match status" value="1"/>
</dbReference>
<dbReference type="Proteomes" id="UP000185003">
    <property type="component" value="Unassembled WGS sequence"/>
</dbReference>
<keyword evidence="1" id="KW-0812">Transmembrane</keyword>
<evidence type="ECO:0000313" key="3">
    <source>
        <dbReference type="Proteomes" id="UP000185003"/>
    </source>
</evidence>